<evidence type="ECO:0000256" key="3">
    <source>
        <dbReference type="ARBA" id="ARBA00015612"/>
    </source>
</evidence>
<keyword evidence="5 11" id="KW-0812">Transmembrane</keyword>
<dbReference type="GO" id="GO:0000139">
    <property type="term" value="C:Golgi membrane"/>
    <property type="evidence" value="ECO:0007669"/>
    <property type="project" value="UniProtKB-SubCell"/>
</dbReference>
<dbReference type="GO" id="GO:0005801">
    <property type="term" value="C:cis-Golgi network"/>
    <property type="evidence" value="ECO:0007669"/>
    <property type="project" value="InterPro"/>
</dbReference>
<evidence type="ECO:0000256" key="11">
    <source>
        <dbReference type="SAM" id="Phobius"/>
    </source>
</evidence>
<dbReference type="AlphaFoldDB" id="A0A0L8HSN4"/>
<accession>A0A0L8HSN4</accession>
<dbReference type="OMA" id="EILRDYC"/>
<evidence type="ECO:0000256" key="6">
    <source>
        <dbReference type="ARBA" id="ARBA00022927"/>
    </source>
</evidence>
<comment type="subcellular location">
    <subcellularLocation>
        <location evidence="1">Golgi apparatus membrane</location>
        <topology evidence="1">Single-pass type IV membrane protein</topology>
    </subcellularLocation>
</comment>
<dbReference type="OrthoDB" id="422156at2759"/>
<feature type="coiled-coil region" evidence="10">
    <location>
        <begin position="8"/>
        <end position="35"/>
    </location>
</feature>
<dbReference type="GO" id="GO:0015031">
    <property type="term" value="P:protein transport"/>
    <property type="evidence" value="ECO:0007669"/>
    <property type="project" value="UniProtKB-KW"/>
</dbReference>
<dbReference type="GO" id="GO:0006906">
    <property type="term" value="P:vesicle fusion"/>
    <property type="evidence" value="ECO:0007669"/>
    <property type="project" value="TreeGrafter"/>
</dbReference>
<evidence type="ECO:0000256" key="1">
    <source>
        <dbReference type="ARBA" id="ARBA00004409"/>
    </source>
</evidence>
<keyword evidence="4" id="KW-0813">Transport</keyword>
<protein>
    <recommendedName>
        <fullName evidence="3">Golgi SNAP receptor complex member 1</fullName>
    </recommendedName>
</protein>
<name>A0A0L8HSN4_OCTBM</name>
<keyword evidence="9 11" id="KW-0472">Membrane</keyword>
<feature type="coiled-coil region" evidence="10">
    <location>
        <begin position="85"/>
        <end position="146"/>
    </location>
</feature>
<reference evidence="12" key="1">
    <citation type="submission" date="2015-07" db="EMBL/GenBank/DDBJ databases">
        <title>MeaNS - Measles Nucleotide Surveillance Program.</title>
        <authorList>
            <person name="Tran T."/>
            <person name="Druce J."/>
        </authorList>
    </citation>
    <scope>NUCLEOTIDE SEQUENCE</scope>
    <source>
        <strain evidence="12">UCB-OBI-ISO-001</strain>
        <tissue evidence="12">Gonad</tissue>
    </source>
</reference>
<proteinExistence type="inferred from homology"/>
<keyword evidence="8" id="KW-0333">Golgi apparatus</keyword>
<keyword evidence="10" id="KW-0175">Coiled coil</keyword>
<organism evidence="12">
    <name type="scientific">Octopus bimaculoides</name>
    <name type="common">California two-spotted octopus</name>
    <dbReference type="NCBI Taxonomy" id="37653"/>
    <lineage>
        <taxon>Eukaryota</taxon>
        <taxon>Metazoa</taxon>
        <taxon>Spiralia</taxon>
        <taxon>Lophotrochozoa</taxon>
        <taxon>Mollusca</taxon>
        <taxon>Cephalopoda</taxon>
        <taxon>Coleoidea</taxon>
        <taxon>Octopodiformes</taxon>
        <taxon>Octopoda</taxon>
        <taxon>Incirrata</taxon>
        <taxon>Octopodidae</taxon>
        <taxon>Octopus</taxon>
    </lineage>
</organism>
<dbReference type="Pfam" id="PF12352">
    <property type="entry name" value="V-SNARE_C"/>
    <property type="match status" value="1"/>
</dbReference>
<gene>
    <name evidence="12" type="ORF">OCBIM_22008128mg</name>
</gene>
<dbReference type="GO" id="GO:0005484">
    <property type="term" value="F:SNAP receptor activity"/>
    <property type="evidence" value="ECO:0007669"/>
    <property type="project" value="TreeGrafter"/>
</dbReference>
<dbReference type="PANTHER" id="PTHR21094">
    <property type="entry name" value="GOS-28 SNARE- RELATED"/>
    <property type="match status" value="1"/>
</dbReference>
<sequence length="260" mass="29721">MDGNKDSVEFCEAGLSDLRRQARQLENEIDLKLVSFSKLGTSYTSQREFVGAHQPGNQTSSSSDTVPLLNKTNSDHMFETMTMELEQLMAKLTEINDLLAEYTQNFSLSSPSATLLHTLQRHRDILQNYSREFQKTKANITALKERDDLLGSVHRDINAYKNSSGLNRRTDLYLKEHEHIRNSERLVDEQISVAMATKENLYVQKTMLMSITQTMNSFANRFPAINSLMQRVNIRKRRDSIILASVISGCIILMILYALH</sequence>
<dbReference type="PANTHER" id="PTHR21094:SF2">
    <property type="entry name" value="GOLGI SNAP RECEPTOR COMPLEX MEMBER 1"/>
    <property type="match status" value="1"/>
</dbReference>
<keyword evidence="7 11" id="KW-1133">Transmembrane helix</keyword>
<dbReference type="KEGG" id="obi:106869065"/>
<evidence type="ECO:0000256" key="10">
    <source>
        <dbReference type="SAM" id="Coils"/>
    </source>
</evidence>
<evidence type="ECO:0000313" key="12">
    <source>
        <dbReference type="EMBL" id="KOF91755.1"/>
    </source>
</evidence>
<evidence type="ECO:0000256" key="9">
    <source>
        <dbReference type="ARBA" id="ARBA00023136"/>
    </source>
</evidence>
<evidence type="ECO:0000256" key="5">
    <source>
        <dbReference type="ARBA" id="ARBA00022692"/>
    </source>
</evidence>
<evidence type="ECO:0000256" key="8">
    <source>
        <dbReference type="ARBA" id="ARBA00023034"/>
    </source>
</evidence>
<dbReference type="EMBL" id="KQ417481">
    <property type="protein sequence ID" value="KOF91755.1"/>
    <property type="molecule type" value="Genomic_DNA"/>
</dbReference>
<evidence type="ECO:0000256" key="2">
    <source>
        <dbReference type="ARBA" id="ARBA00008473"/>
    </source>
</evidence>
<dbReference type="GO" id="GO:0031201">
    <property type="term" value="C:SNARE complex"/>
    <property type="evidence" value="ECO:0007669"/>
    <property type="project" value="TreeGrafter"/>
</dbReference>
<keyword evidence="6" id="KW-0653">Protein transport</keyword>
<feature type="transmembrane region" description="Helical" evidence="11">
    <location>
        <begin position="241"/>
        <end position="259"/>
    </location>
</feature>
<dbReference type="GO" id="GO:0006888">
    <property type="term" value="P:endoplasmic reticulum to Golgi vesicle-mediated transport"/>
    <property type="evidence" value="ECO:0007669"/>
    <property type="project" value="InterPro"/>
</dbReference>
<evidence type="ECO:0000256" key="4">
    <source>
        <dbReference type="ARBA" id="ARBA00022448"/>
    </source>
</evidence>
<dbReference type="CDD" id="cd15864">
    <property type="entry name" value="SNARE_GS28"/>
    <property type="match status" value="1"/>
</dbReference>
<evidence type="ECO:0000256" key="7">
    <source>
        <dbReference type="ARBA" id="ARBA00022989"/>
    </source>
</evidence>
<comment type="similarity">
    <text evidence="2">Belongs to the GOSR1 family.</text>
</comment>
<dbReference type="STRING" id="37653.A0A0L8HSN4"/>
<dbReference type="GO" id="GO:0005797">
    <property type="term" value="C:Golgi medial cisterna"/>
    <property type="evidence" value="ECO:0007669"/>
    <property type="project" value="TreeGrafter"/>
</dbReference>
<dbReference type="PIRSF" id="PIRSF027109">
    <property type="entry name" value="Golgi_SNARE"/>
    <property type="match status" value="1"/>
</dbReference>
<dbReference type="InterPro" id="IPR023601">
    <property type="entry name" value="Golgi_SNAP_su1"/>
</dbReference>
<dbReference type="GO" id="GO:0048219">
    <property type="term" value="P:inter-Golgi cisterna vesicle-mediated transport"/>
    <property type="evidence" value="ECO:0007669"/>
    <property type="project" value="TreeGrafter"/>
</dbReference>